<evidence type="ECO:0000259" key="2">
    <source>
        <dbReference type="PROSITE" id="PS50887"/>
    </source>
</evidence>
<dbReference type="CDD" id="cd01949">
    <property type="entry name" value="GGDEF"/>
    <property type="match status" value="1"/>
</dbReference>
<dbReference type="GO" id="GO:0071111">
    <property type="term" value="F:cyclic-guanylate-specific phosphodiesterase activity"/>
    <property type="evidence" value="ECO:0007669"/>
    <property type="project" value="InterPro"/>
</dbReference>
<evidence type="ECO:0000259" key="1">
    <source>
        <dbReference type="PROSITE" id="PS50883"/>
    </source>
</evidence>
<dbReference type="InterPro" id="IPR043128">
    <property type="entry name" value="Rev_trsase/Diguanyl_cyclase"/>
</dbReference>
<dbReference type="InterPro" id="IPR050706">
    <property type="entry name" value="Cyclic-di-GMP_PDE-like"/>
</dbReference>
<protein>
    <submittedName>
        <fullName evidence="3">EAL domain-containing protein</fullName>
    </submittedName>
</protein>
<name>A0A2A3JU58_9RHOB</name>
<dbReference type="PROSITE" id="PS50887">
    <property type="entry name" value="GGDEF"/>
    <property type="match status" value="1"/>
</dbReference>
<keyword evidence="5" id="KW-1185">Reference proteome</keyword>
<dbReference type="PANTHER" id="PTHR33121:SF70">
    <property type="entry name" value="SIGNALING PROTEIN YKOW"/>
    <property type="match status" value="1"/>
</dbReference>
<organism evidence="4">
    <name type="scientific">Alloyangia mangrovi</name>
    <dbReference type="NCBI Taxonomy" id="1779329"/>
    <lineage>
        <taxon>Bacteria</taxon>
        <taxon>Pseudomonadati</taxon>
        <taxon>Pseudomonadota</taxon>
        <taxon>Alphaproteobacteria</taxon>
        <taxon>Rhodobacterales</taxon>
        <taxon>Roseobacteraceae</taxon>
        <taxon>Alloyangia</taxon>
    </lineage>
</organism>
<feature type="domain" description="GGDEF" evidence="2">
    <location>
        <begin position="203"/>
        <end position="337"/>
    </location>
</feature>
<dbReference type="Gene3D" id="3.20.20.450">
    <property type="entry name" value="EAL domain"/>
    <property type="match status" value="1"/>
</dbReference>
<dbReference type="SMART" id="SM00052">
    <property type="entry name" value="EAL"/>
    <property type="match status" value="1"/>
</dbReference>
<gene>
    <name evidence="3" type="ORF">CLG85_004540</name>
    <name evidence="4" type="ORF">CLG85_16925</name>
</gene>
<dbReference type="AlphaFoldDB" id="A0A2A3JU58"/>
<proteinExistence type="predicted"/>
<dbReference type="OrthoDB" id="9814202at2"/>
<evidence type="ECO:0000313" key="5">
    <source>
        <dbReference type="Proteomes" id="UP000217448"/>
    </source>
</evidence>
<dbReference type="PROSITE" id="PS50883">
    <property type="entry name" value="EAL"/>
    <property type="match status" value="1"/>
</dbReference>
<dbReference type="EMBL" id="NTHN01000286">
    <property type="protein sequence ID" value="PBD18034.1"/>
    <property type="molecule type" value="Genomic_DNA"/>
</dbReference>
<dbReference type="CDD" id="cd01948">
    <property type="entry name" value="EAL"/>
    <property type="match status" value="1"/>
</dbReference>
<evidence type="ECO:0000313" key="4">
    <source>
        <dbReference type="EMBL" id="PBD18034.1"/>
    </source>
</evidence>
<dbReference type="Proteomes" id="UP000217448">
    <property type="component" value="Unassembled WGS sequence"/>
</dbReference>
<dbReference type="InterPro" id="IPR035919">
    <property type="entry name" value="EAL_sf"/>
</dbReference>
<evidence type="ECO:0000313" key="3">
    <source>
        <dbReference type="EMBL" id="MCT4369650.1"/>
    </source>
</evidence>
<dbReference type="NCBIfam" id="TIGR00254">
    <property type="entry name" value="GGDEF"/>
    <property type="match status" value="1"/>
</dbReference>
<dbReference type="Pfam" id="PF00563">
    <property type="entry name" value="EAL"/>
    <property type="match status" value="1"/>
</dbReference>
<accession>A0A2A3JU58</accession>
<reference evidence="5" key="2">
    <citation type="submission" date="2023-07" db="EMBL/GenBank/DDBJ databases">
        <title>Yangia mangrovi SAOS 153D genome.</title>
        <authorList>
            <person name="Verma A."/>
            <person name="Pal Y."/>
            <person name="Sundharam S."/>
            <person name="Bisht B."/>
            <person name="Srinivasan K."/>
        </authorList>
    </citation>
    <scope>NUCLEOTIDE SEQUENCE [LARGE SCALE GENOMIC DNA]</scope>
    <source>
        <strain evidence="5">SAOS 153D</strain>
    </source>
</reference>
<dbReference type="SMART" id="SM00267">
    <property type="entry name" value="GGDEF"/>
    <property type="match status" value="1"/>
</dbReference>
<dbReference type="InterPro" id="IPR000160">
    <property type="entry name" value="GGDEF_dom"/>
</dbReference>
<dbReference type="PANTHER" id="PTHR33121">
    <property type="entry name" value="CYCLIC DI-GMP PHOSPHODIESTERASE PDEF"/>
    <property type="match status" value="1"/>
</dbReference>
<reference evidence="4" key="1">
    <citation type="submission" date="2017-09" db="EMBL/GenBank/DDBJ databases">
        <title>Yangia sp. SAOS 153D whole genome sequencing.</title>
        <authorList>
            <person name="Verma A."/>
            <person name="Krishnamurthi S."/>
        </authorList>
    </citation>
    <scope>NUCLEOTIDE SEQUENCE [LARGE SCALE GENOMIC DNA]</scope>
    <source>
        <strain evidence="4">SAOS 153D</strain>
    </source>
</reference>
<reference evidence="3" key="3">
    <citation type="submission" date="2024-05" db="EMBL/GenBank/DDBJ databases">
        <title>Yangia mangrovi SAOS 153D genome.</title>
        <authorList>
            <person name="Verma A."/>
            <person name="Pal Y."/>
            <person name="Sundharam S."/>
            <person name="Bisht B."/>
            <person name="Srinivasan K."/>
        </authorList>
    </citation>
    <scope>NUCLEOTIDE SEQUENCE</scope>
    <source>
        <strain evidence="3">SAOS 153D</strain>
    </source>
</reference>
<dbReference type="SUPFAM" id="SSF141868">
    <property type="entry name" value="EAL domain-like"/>
    <property type="match status" value="1"/>
</dbReference>
<sequence length="612" mass="65688">MISDLPDQGTFGRDDLPVSELDAFLDRIGAAALPLTGAVACLVDLPPEVVGPRAVRMAAPLDGPVAESLRSLVDNRPGALASGLRRQSIEATVDGRRLRFLIERIGGGRSAQPALPLGTIVLGFDAEAVSIAAAEKASRHFIAMLAALLVERRGKIAMAQDMAALGRQAAELQRRVRKDALTGLDNADAFRTHAREILGAGRGPHALVLMDVDSFKQINDLHGHQFGDVYLRAIAAALQGSVPLDARLGRIGGDEFALLLRLPAEAEPALLQVMRACSAASARLAETMGKPELGGISMGAAFYPRHGENYETLFEQADTALYAAKEAGRGAGVIFDPHRHLRFSLRELMRNFAEALAAGEIQPVFHPVVDLATGQCTGYEVLARWRGEDGEIIGPELFYPIFENPVLAEQLTRRMIVQATEVLRGLPVRAAVAGAPLRVGINVTGFDLHNPQFTRDFGTLLSDLGLPWQAIVIEVPETVMLGETGGRVFETLRELRACGAKIALDDFGTGYGSLRHLGAWPIDMLKIDRQFVQGLSARPRDRAVVEAILGMARRFGFRVVAEGIETPGQLSYLRAMGCDAGQGHLISAPLCGEALAEAPLIYPIGDWAPDEG</sequence>
<dbReference type="Pfam" id="PF00990">
    <property type="entry name" value="GGDEF"/>
    <property type="match status" value="1"/>
</dbReference>
<feature type="domain" description="EAL" evidence="1">
    <location>
        <begin position="345"/>
        <end position="603"/>
    </location>
</feature>
<dbReference type="RefSeq" id="WP_095883316.1">
    <property type="nucleotide sequence ID" value="NZ_NTHN02000005.1"/>
</dbReference>
<dbReference type="Gene3D" id="3.30.70.270">
    <property type="match status" value="1"/>
</dbReference>
<dbReference type="InterPro" id="IPR001633">
    <property type="entry name" value="EAL_dom"/>
</dbReference>
<dbReference type="EMBL" id="NTHN02000005">
    <property type="protein sequence ID" value="MCT4369650.1"/>
    <property type="molecule type" value="Genomic_DNA"/>
</dbReference>
<comment type="caution">
    <text evidence="4">The sequence shown here is derived from an EMBL/GenBank/DDBJ whole genome shotgun (WGS) entry which is preliminary data.</text>
</comment>
<dbReference type="SUPFAM" id="SSF55073">
    <property type="entry name" value="Nucleotide cyclase"/>
    <property type="match status" value="1"/>
</dbReference>
<dbReference type="InterPro" id="IPR029787">
    <property type="entry name" value="Nucleotide_cyclase"/>
</dbReference>